<dbReference type="Proteomes" id="UP000055019">
    <property type="component" value="Unassembled WGS sequence"/>
</dbReference>
<accession>A0A158K2F7</accession>
<protein>
    <submittedName>
        <fullName evidence="8">Permease</fullName>
    </submittedName>
</protein>
<dbReference type="PANTHER" id="PTHR32322:SF2">
    <property type="entry name" value="EAMA DOMAIN-CONTAINING PROTEIN"/>
    <property type="match status" value="1"/>
</dbReference>
<evidence type="ECO:0000256" key="2">
    <source>
        <dbReference type="ARBA" id="ARBA00007362"/>
    </source>
</evidence>
<feature type="domain" description="EamA" evidence="7">
    <location>
        <begin position="7"/>
        <end position="137"/>
    </location>
</feature>
<dbReference type="EMBL" id="FCOM02000023">
    <property type="protein sequence ID" value="SAL74671.1"/>
    <property type="molecule type" value="Genomic_DNA"/>
</dbReference>
<feature type="transmembrane region" description="Helical" evidence="6">
    <location>
        <begin position="63"/>
        <end position="81"/>
    </location>
</feature>
<keyword evidence="9" id="KW-1185">Reference proteome</keyword>
<comment type="caution">
    <text evidence="8">The sequence shown here is derived from an EMBL/GenBank/DDBJ whole genome shotgun (WGS) entry which is preliminary data.</text>
</comment>
<feature type="transmembrane region" description="Helical" evidence="6">
    <location>
        <begin position="32"/>
        <end position="51"/>
    </location>
</feature>
<dbReference type="GO" id="GO:0016020">
    <property type="term" value="C:membrane"/>
    <property type="evidence" value="ECO:0007669"/>
    <property type="project" value="UniProtKB-SubCell"/>
</dbReference>
<comment type="similarity">
    <text evidence="2">Belongs to the EamA transporter family.</text>
</comment>
<dbReference type="AlphaFoldDB" id="A0A158K2F7"/>
<dbReference type="InterPro" id="IPR050638">
    <property type="entry name" value="AA-Vitamin_Transporters"/>
</dbReference>
<evidence type="ECO:0000256" key="6">
    <source>
        <dbReference type="SAM" id="Phobius"/>
    </source>
</evidence>
<name>A0A158K2F7_9BURK</name>
<evidence type="ECO:0000256" key="4">
    <source>
        <dbReference type="ARBA" id="ARBA00022989"/>
    </source>
</evidence>
<evidence type="ECO:0000259" key="7">
    <source>
        <dbReference type="Pfam" id="PF00892"/>
    </source>
</evidence>
<evidence type="ECO:0000256" key="1">
    <source>
        <dbReference type="ARBA" id="ARBA00004141"/>
    </source>
</evidence>
<dbReference type="RefSeq" id="WP_235024662.1">
    <property type="nucleotide sequence ID" value="NZ_FCOM02000023.1"/>
</dbReference>
<sequence>MPLTRIAFVFLGIVWGSNFIYMKWATALISPMQVAFLRVLFGFLPLVFFAWRRRVITREQLRLLPHFVVMAGAATAFYYVAIIRGTALLPSGIAGVLAGAIALFTAVFSLLFLRSEKFNWMMGVGVVLGFAGIVLIARPWEGADSDIDLTGVCWLLASSMTLGLSYIYVRRFLTPANLPPLALATWQMGLALLMLGAVTDFSGMNRLLEDWHATAGVVIGLGILGTGAAFLIYYYLLDKLGAVASSSSNYLAPAVALLIGWAVGERFGILEVVAIVLIFISIALLQIGQQRSLRIGARKDDVTSTACHDARRSAHRIGRLR</sequence>
<organism evidence="8 9">
    <name type="scientific">Caballeronia arvi</name>
    <dbReference type="NCBI Taxonomy" id="1777135"/>
    <lineage>
        <taxon>Bacteria</taxon>
        <taxon>Pseudomonadati</taxon>
        <taxon>Pseudomonadota</taxon>
        <taxon>Betaproteobacteria</taxon>
        <taxon>Burkholderiales</taxon>
        <taxon>Burkholderiaceae</taxon>
        <taxon>Caballeronia</taxon>
    </lineage>
</organism>
<comment type="subcellular location">
    <subcellularLocation>
        <location evidence="1">Membrane</location>
        <topology evidence="1">Multi-pass membrane protein</topology>
    </subcellularLocation>
</comment>
<reference evidence="8" key="1">
    <citation type="submission" date="2016-01" db="EMBL/GenBank/DDBJ databases">
        <authorList>
            <person name="Peeters C."/>
        </authorList>
    </citation>
    <scope>NUCLEOTIDE SEQUENCE [LARGE SCALE GENOMIC DNA]</scope>
    <source>
        <strain evidence="8">LMG 29317</strain>
    </source>
</reference>
<keyword evidence="3 6" id="KW-0812">Transmembrane</keyword>
<evidence type="ECO:0000256" key="3">
    <source>
        <dbReference type="ARBA" id="ARBA00022692"/>
    </source>
</evidence>
<feature type="transmembrane region" description="Helical" evidence="6">
    <location>
        <begin position="211"/>
        <end position="236"/>
    </location>
</feature>
<gene>
    <name evidence="8" type="ORF">AWB74_04692</name>
</gene>
<feature type="transmembrane region" description="Helical" evidence="6">
    <location>
        <begin position="269"/>
        <end position="288"/>
    </location>
</feature>
<feature type="transmembrane region" description="Helical" evidence="6">
    <location>
        <begin position="149"/>
        <end position="169"/>
    </location>
</feature>
<dbReference type="SUPFAM" id="SSF103481">
    <property type="entry name" value="Multidrug resistance efflux transporter EmrE"/>
    <property type="match status" value="2"/>
</dbReference>
<evidence type="ECO:0000256" key="5">
    <source>
        <dbReference type="ARBA" id="ARBA00023136"/>
    </source>
</evidence>
<feature type="domain" description="EamA" evidence="7">
    <location>
        <begin position="150"/>
        <end position="285"/>
    </location>
</feature>
<feature type="transmembrane region" description="Helical" evidence="6">
    <location>
        <begin position="120"/>
        <end position="137"/>
    </location>
</feature>
<keyword evidence="5 6" id="KW-0472">Membrane</keyword>
<keyword evidence="4 6" id="KW-1133">Transmembrane helix</keyword>
<dbReference type="Pfam" id="PF00892">
    <property type="entry name" value="EamA"/>
    <property type="match status" value="2"/>
</dbReference>
<dbReference type="InterPro" id="IPR037185">
    <property type="entry name" value="EmrE-like"/>
</dbReference>
<feature type="transmembrane region" description="Helical" evidence="6">
    <location>
        <begin position="93"/>
        <end position="113"/>
    </location>
</feature>
<feature type="transmembrane region" description="Helical" evidence="6">
    <location>
        <begin position="181"/>
        <end position="199"/>
    </location>
</feature>
<evidence type="ECO:0000313" key="9">
    <source>
        <dbReference type="Proteomes" id="UP000055019"/>
    </source>
</evidence>
<proteinExistence type="inferred from homology"/>
<evidence type="ECO:0000313" key="8">
    <source>
        <dbReference type="EMBL" id="SAL74671.1"/>
    </source>
</evidence>
<dbReference type="InterPro" id="IPR000620">
    <property type="entry name" value="EamA_dom"/>
</dbReference>
<feature type="transmembrane region" description="Helical" evidence="6">
    <location>
        <begin position="243"/>
        <end position="263"/>
    </location>
</feature>
<dbReference type="PANTHER" id="PTHR32322">
    <property type="entry name" value="INNER MEMBRANE TRANSPORTER"/>
    <property type="match status" value="1"/>
</dbReference>